<evidence type="ECO:0000313" key="1">
    <source>
        <dbReference type="EMBL" id="MBB5222189.1"/>
    </source>
</evidence>
<organism evidence="1 2">
    <name type="scientific">Amaricoccus macauensis</name>
    <dbReference type="NCBI Taxonomy" id="57001"/>
    <lineage>
        <taxon>Bacteria</taxon>
        <taxon>Pseudomonadati</taxon>
        <taxon>Pseudomonadota</taxon>
        <taxon>Alphaproteobacteria</taxon>
        <taxon>Rhodobacterales</taxon>
        <taxon>Paracoccaceae</taxon>
        <taxon>Amaricoccus</taxon>
    </lineage>
</organism>
<keyword evidence="1" id="KW-0560">Oxidoreductase</keyword>
<sequence length="78" mass="8598">MSDNEAENELVRMANEIAAFFKPYPHDEAVADISQHILDFWDPRMRRAMIAHLEAGGEGLQPLALEGLEAALRPAPAA</sequence>
<proteinExistence type="predicted"/>
<dbReference type="EC" id="1.17.1.9" evidence="1"/>
<accession>A0A840SGS1</accession>
<dbReference type="EMBL" id="JACHFM010000002">
    <property type="protein sequence ID" value="MBB5222189.1"/>
    <property type="molecule type" value="Genomic_DNA"/>
</dbReference>
<evidence type="ECO:0000313" key="2">
    <source>
        <dbReference type="Proteomes" id="UP000549457"/>
    </source>
</evidence>
<dbReference type="AlphaFoldDB" id="A0A840SGS1"/>
<protein>
    <submittedName>
        <fullName evidence="1">Formate dehydrogenase subunit delta</fullName>
        <ecNumber evidence="1">1.17.1.9</ecNumber>
    </submittedName>
</protein>
<gene>
    <name evidence="1" type="ORF">HNP73_002125</name>
</gene>
<keyword evidence="2" id="KW-1185">Reference proteome</keyword>
<dbReference type="Pfam" id="PF11390">
    <property type="entry name" value="FdsD"/>
    <property type="match status" value="1"/>
</dbReference>
<reference evidence="1 2" key="1">
    <citation type="submission" date="2020-08" db="EMBL/GenBank/DDBJ databases">
        <title>Genomic Encyclopedia of Type Strains, Phase IV (KMG-IV): sequencing the most valuable type-strain genomes for metagenomic binning, comparative biology and taxonomic classification.</title>
        <authorList>
            <person name="Goeker M."/>
        </authorList>
    </citation>
    <scope>NUCLEOTIDE SEQUENCE [LARGE SCALE GENOMIC DNA]</scope>
    <source>
        <strain evidence="1 2">DSM 101730</strain>
    </source>
</reference>
<dbReference type="RefSeq" id="WP_184148621.1">
    <property type="nucleotide sequence ID" value="NZ_JACHFM010000002.1"/>
</dbReference>
<dbReference type="GO" id="GO:0008863">
    <property type="term" value="F:formate dehydrogenase (NAD+) activity"/>
    <property type="evidence" value="ECO:0007669"/>
    <property type="project" value="UniProtKB-EC"/>
</dbReference>
<comment type="caution">
    <text evidence="1">The sequence shown here is derived from an EMBL/GenBank/DDBJ whole genome shotgun (WGS) entry which is preliminary data.</text>
</comment>
<dbReference type="InterPro" id="IPR021074">
    <property type="entry name" value="Formate_DH_dsu"/>
</dbReference>
<name>A0A840SGS1_9RHOB</name>
<dbReference type="Proteomes" id="UP000549457">
    <property type="component" value="Unassembled WGS sequence"/>
</dbReference>